<dbReference type="Pfam" id="PF00510">
    <property type="entry name" value="COX3"/>
    <property type="match status" value="1"/>
</dbReference>
<feature type="transmembrane region" description="Helical" evidence="6">
    <location>
        <begin position="114"/>
        <end position="135"/>
    </location>
</feature>
<dbReference type="CDD" id="cd02862">
    <property type="entry name" value="NorE_like"/>
    <property type="match status" value="1"/>
</dbReference>
<evidence type="ECO:0000313" key="8">
    <source>
        <dbReference type="EMBL" id="VAX05521.1"/>
    </source>
</evidence>
<dbReference type="AlphaFoldDB" id="A0A3B1AUV4"/>
<keyword evidence="3 6" id="KW-0812">Transmembrane</keyword>
<evidence type="ECO:0000256" key="6">
    <source>
        <dbReference type="SAM" id="Phobius"/>
    </source>
</evidence>
<evidence type="ECO:0000259" key="7">
    <source>
        <dbReference type="PROSITE" id="PS50253"/>
    </source>
</evidence>
<feature type="domain" description="Heme-copper oxidase subunit III family profile" evidence="7">
    <location>
        <begin position="43"/>
        <end position="219"/>
    </location>
</feature>
<dbReference type="InterPro" id="IPR024791">
    <property type="entry name" value="Cyt_c/ubiquinol_Oxase_su3"/>
</dbReference>
<feature type="transmembrane region" description="Helical" evidence="6">
    <location>
        <begin position="86"/>
        <end position="107"/>
    </location>
</feature>
<sequence length="219" mass="25227">MTRLRQPNWDKLLPEPVRVPGFFMNDAVIKVSTHKREYPPGDLAIWFFIYAEFLAFGVFFLSYAFARSYNVELFNASQLHLDRRAGAINTLILITSSYFVVRAVAAIRLNQSRFCAHWLLAAIFTGSLFLAVKIFEFHGKYVEGISLSTNLFYTFYFSMTVFHFMHVILGMIILGAVMLKARRGGYSAVDHHGVETGASYWHMVDMVWIILFPLVYVIR</sequence>
<dbReference type="SUPFAM" id="SSF81452">
    <property type="entry name" value="Cytochrome c oxidase subunit III-like"/>
    <property type="match status" value="1"/>
</dbReference>
<protein>
    <submittedName>
        <fullName evidence="8">Nitric oxide reductase activation protein NorE</fullName>
    </submittedName>
</protein>
<dbReference type="GO" id="GO:0004129">
    <property type="term" value="F:cytochrome-c oxidase activity"/>
    <property type="evidence" value="ECO:0007669"/>
    <property type="project" value="InterPro"/>
</dbReference>
<feature type="transmembrane region" description="Helical" evidence="6">
    <location>
        <begin position="155"/>
        <end position="179"/>
    </location>
</feature>
<evidence type="ECO:0000256" key="2">
    <source>
        <dbReference type="ARBA" id="ARBA00010581"/>
    </source>
</evidence>
<feature type="transmembrane region" description="Helical" evidence="6">
    <location>
        <begin position="43"/>
        <end position="66"/>
    </location>
</feature>
<reference evidence="8" key="1">
    <citation type="submission" date="2018-06" db="EMBL/GenBank/DDBJ databases">
        <authorList>
            <person name="Zhirakovskaya E."/>
        </authorList>
    </citation>
    <scope>NUCLEOTIDE SEQUENCE</scope>
</reference>
<dbReference type="PROSITE" id="PS50253">
    <property type="entry name" value="COX3"/>
    <property type="match status" value="1"/>
</dbReference>
<evidence type="ECO:0000256" key="5">
    <source>
        <dbReference type="ARBA" id="ARBA00023136"/>
    </source>
</evidence>
<dbReference type="EMBL" id="UOFY01000002">
    <property type="protein sequence ID" value="VAX05521.1"/>
    <property type="molecule type" value="Genomic_DNA"/>
</dbReference>
<organism evidence="8">
    <name type="scientific">hydrothermal vent metagenome</name>
    <dbReference type="NCBI Taxonomy" id="652676"/>
    <lineage>
        <taxon>unclassified sequences</taxon>
        <taxon>metagenomes</taxon>
        <taxon>ecological metagenomes</taxon>
    </lineage>
</organism>
<keyword evidence="4 6" id="KW-1133">Transmembrane helix</keyword>
<feature type="transmembrane region" description="Helical" evidence="6">
    <location>
        <begin position="200"/>
        <end position="218"/>
    </location>
</feature>
<proteinExistence type="inferred from homology"/>
<evidence type="ECO:0000256" key="1">
    <source>
        <dbReference type="ARBA" id="ARBA00004141"/>
    </source>
</evidence>
<dbReference type="GO" id="GO:0019646">
    <property type="term" value="P:aerobic electron transport chain"/>
    <property type="evidence" value="ECO:0007669"/>
    <property type="project" value="InterPro"/>
</dbReference>
<name>A0A3B1AUV4_9ZZZZ</name>
<dbReference type="InterPro" id="IPR035973">
    <property type="entry name" value="Cyt_c_oxidase_su3-like_sf"/>
</dbReference>
<gene>
    <name evidence="8" type="ORF">MNBD_GAMMA25-168</name>
</gene>
<accession>A0A3B1AUV4</accession>
<evidence type="ECO:0000256" key="4">
    <source>
        <dbReference type="ARBA" id="ARBA00022989"/>
    </source>
</evidence>
<keyword evidence="5 6" id="KW-0472">Membrane</keyword>
<dbReference type="InterPro" id="IPR000298">
    <property type="entry name" value="Cyt_c_oxidase-like_su3"/>
</dbReference>
<dbReference type="PANTHER" id="PTHR11403">
    <property type="entry name" value="CYTOCHROME C OXIDASE SUBUNIT III"/>
    <property type="match status" value="1"/>
</dbReference>
<dbReference type="PANTHER" id="PTHR11403:SF6">
    <property type="entry name" value="NITRIC OXIDE REDUCTASE SUBUNIT E"/>
    <property type="match status" value="1"/>
</dbReference>
<dbReference type="Gene3D" id="1.20.120.80">
    <property type="entry name" value="Cytochrome c oxidase, subunit III, four-helix bundle"/>
    <property type="match status" value="1"/>
</dbReference>
<comment type="similarity">
    <text evidence="2">Belongs to the cytochrome c oxidase subunit 3 family.</text>
</comment>
<comment type="subcellular location">
    <subcellularLocation>
        <location evidence="1">Membrane</location>
        <topology evidence="1">Multi-pass membrane protein</topology>
    </subcellularLocation>
</comment>
<evidence type="ECO:0000256" key="3">
    <source>
        <dbReference type="ARBA" id="ARBA00022692"/>
    </source>
</evidence>
<dbReference type="GO" id="GO:0016020">
    <property type="term" value="C:membrane"/>
    <property type="evidence" value="ECO:0007669"/>
    <property type="project" value="UniProtKB-SubCell"/>
</dbReference>
<dbReference type="InterPro" id="IPR013833">
    <property type="entry name" value="Cyt_c_oxidase_su3_a-hlx"/>
</dbReference>